<dbReference type="PIRSF" id="PIRSF007056">
    <property type="entry name" value="UCP007056"/>
    <property type="match status" value="1"/>
</dbReference>
<proteinExistence type="predicted"/>
<evidence type="ECO:0008006" key="4">
    <source>
        <dbReference type="Google" id="ProtNLM"/>
    </source>
</evidence>
<feature type="region of interest" description="Disordered" evidence="1">
    <location>
        <begin position="498"/>
        <end position="521"/>
    </location>
</feature>
<protein>
    <recommendedName>
        <fullName evidence="4">Mu-like prophage FluMu protein gp28</fullName>
    </recommendedName>
</protein>
<reference evidence="2 3" key="1">
    <citation type="submission" date="2017-10" db="EMBL/GenBank/DDBJ databases">
        <title>Draft genome sequences of Aggregatibacter actinomycetemcomitans strains 310a and 310b.</title>
        <authorList>
            <person name="May A.C."/>
            <person name="Ohta H."/>
            <person name="Maeda H."/>
            <person name="Kokeguchi S."/>
            <person name="Cugini C."/>
        </authorList>
    </citation>
    <scope>NUCLEOTIDE SEQUENCE [LARGE SCALE GENOMIC DNA]</scope>
    <source>
        <strain evidence="2 3">310b</strain>
    </source>
</reference>
<dbReference type="InterPro" id="IPR012036">
    <property type="entry name" value="Phage_Mu_Gp28"/>
</dbReference>
<name>A0A2G1DNM1_AGGAC</name>
<sequence length="534" mass="60064">MYETLQDLKKSAVTSALFPDFIPFDPNELLLGYQKRWIADNSQLKIAEKSRRTGLTWAEAADCALIASLTKSAGGSDVFYIGSNKEMAREFIDAVAMWAKAFNYAAGEIQQEIIQDEGKDILTYVIYFASGFKIKALSSNPKNLRGMQGVVVIDEAAFHEQLAEVLKAALALTMWGAKVRIISTHNGVDNLFNQLILDSRAGRKDYSVHTITLEDACAEGLYKRICQVSKQEWTQEKEDKWKADLLKNTASEEDALEEYYCVPKRSSGGYIPRPLVDRAANPDMIKLAFECDSKFMDWSESERITLTNQWLIKEVLPHLDALDKAQRHSFGCDFARKGDLSVFSVCAVRPDSGRDMAITFEVRNCPYEQQKQIALFILQHIPRFIGAAFDATGNGGYLAEAVLLRYGASMVETVQLNDKWYREWMPKYKALYESGLIQIPQDEEIILDQGHIVVINGVPKIDRNRNQGKTGQRHGDSAVSYCMAVRASYMTGGEIDFTPLPGKHSDDNNGRSFDYSNSEMDDLDAQFGSDWDNI</sequence>
<dbReference type="Gene3D" id="3.30.420.240">
    <property type="match status" value="1"/>
</dbReference>
<dbReference type="Gene3D" id="3.40.50.300">
    <property type="entry name" value="P-loop containing nucleotide triphosphate hydrolases"/>
    <property type="match status" value="1"/>
</dbReference>
<organism evidence="2 3">
    <name type="scientific">Aggregatibacter actinomycetemcomitans</name>
    <name type="common">Actinobacillus actinomycetemcomitans</name>
    <name type="synonym">Haemophilus actinomycetemcomitans</name>
    <dbReference type="NCBI Taxonomy" id="714"/>
    <lineage>
        <taxon>Bacteria</taxon>
        <taxon>Pseudomonadati</taxon>
        <taxon>Pseudomonadota</taxon>
        <taxon>Gammaproteobacteria</taxon>
        <taxon>Pasteurellales</taxon>
        <taxon>Pasteurellaceae</taxon>
        <taxon>Aggregatibacter</taxon>
    </lineage>
</organism>
<dbReference type="InterPro" id="IPR027417">
    <property type="entry name" value="P-loop_NTPase"/>
</dbReference>
<dbReference type="EMBL" id="PCGW01000018">
    <property type="protein sequence ID" value="PHO20051.1"/>
    <property type="molecule type" value="Genomic_DNA"/>
</dbReference>
<dbReference type="Pfam" id="PF03237">
    <property type="entry name" value="Terminase_6N"/>
    <property type="match status" value="1"/>
</dbReference>
<evidence type="ECO:0000313" key="2">
    <source>
        <dbReference type="EMBL" id="PHO20051.1"/>
    </source>
</evidence>
<gene>
    <name evidence="2" type="ORF">CQR80_08920</name>
</gene>
<comment type="caution">
    <text evidence="2">The sequence shown here is derived from an EMBL/GenBank/DDBJ whole genome shotgun (WGS) entry which is preliminary data.</text>
</comment>
<keyword evidence="3" id="KW-1185">Reference proteome</keyword>
<evidence type="ECO:0000313" key="3">
    <source>
        <dbReference type="Proteomes" id="UP000226080"/>
    </source>
</evidence>
<evidence type="ECO:0000256" key="1">
    <source>
        <dbReference type="SAM" id="MobiDB-lite"/>
    </source>
</evidence>
<dbReference type="Proteomes" id="UP000226080">
    <property type="component" value="Unassembled WGS sequence"/>
</dbReference>
<dbReference type="RefSeq" id="WP_099309017.1">
    <property type="nucleotide sequence ID" value="NZ_JABJYZ010000123.1"/>
</dbReference>
<accession>A0A2G1DNM1</accession>